<dbReference type="EMBL" id="JBANDL010000002">
    <property type="protein sequence ID" value="MEI2454861.1"/>
    <property type="molecule type" value="Genomic_DNA"/>
</dbReference>
<dbReference type="CDD" id="cd12913">
    <property type="entry name" value="PDC1_MCP_like"/>
    <property type="match status" value="1"/>
</dbReference>
<evidence type="ECO:0000256" key="1">
    <source>
        <dbReference type="ARBA" id="ARBA00004370"/>
    </source>
</evidence>
<dbReference type="SMART" id="SM00304">
    <property type="entry name" value="HAMP"/>
    <property type="match status" value="1"/>
</dbReference>
<evidence type="ECO:0000256" key="5">
    <source>
        <dbReference type="ARBA" id="ARBA00022801"/>
    </source>
</evidence>
<dbReference type="CDD" id="cd06225">
    <property type="entry name" value="HAMP"/>
    <property type="match status" value="1"/>
</dbReference>
<proteinExistence type="predicted"/>
<dbReference type="RefSeq" id="WP_064749995.1">
    <property type="nucleotide sequence ID" value="NZ_JBANDL010000002.1"/>
</dbReference>
<evidence type="ECO:0000313" key="10">
    <source>
        <dbReference type="Proteomes" id="UP001387215"/>
    </source>
</evidence>
<keyword evidence="7" id="KW-1133">Transmembrane helix</keyword>
<dbReference type="InterPro" id="IPR036457">
    <property type="entry name" value="PPM-type-like_dom_sf"/>
</dbReference>
<protein>
    <submittedName>
        <fullName evidence="9">SpoIIE family protein phosphatase</fullName>
    </submittedName>
</protein>
<dbReference type="PANTHER" id="PTHR43156">
    <property type="entry name" value="STAGE II SPORULATION PROTEIN E-RELATED"/>
    <property type="match status" value="1"/>
</dbReference>
<evidence type="ECO:0000259" key="8">
    <source>
        <dbReference type="PROSITE" id="PS50885"/>
    </source>
</evidence>
<dbReference type="InterPro" id="IPR003660">
    <property type="entry name" value="HAMP_dom"/>
</dbReference>
<keyword evidence="5" id="KW-0378">Hydrolase</keyword>
<dbReference type="Gene3D" id="3.30.565.10">
    <property type="entry name" value="Histidine kinase-like ATPase, C-terminal domain"/>
    <property type="match status" value="1"/>
</dbReference>
<dbReference type="Pfam" id="PF13581">
    <property type="entry name" value="HATPase_c_2"/>
    <property type="match status" value="1"/>
</dbReference>
<dbReference type="PROSITE" id="PS50885">
    <property type="entry name" value="HAMP"/>
    <property type="match status" value="1"/>
</dbReference>
<dbReference type="InterPro" id="IPR036890">
    <property type="entry name" value="HATPase_C_sf"/>
</dbReference>
<dbReference type="Pfam" id="PF07228">
    <property type="entry name" value="SpoIIE"/>
    <property type="match status" value="1"/>
</dbReference>
<keyword evidence="6" id="KW-0175">Coiled coil</keyword>
<keyword evidence="3" id="KW-0808">Transferase</keyword>
<dbReference type="Pfam" id="PF22673">
    <property type="entry name" value="MCP-like_PDC_1"/>
    <property type="match status" value="1"/>
</dbReference>
<dbReference type="InterPro" id="IPR052016">
    <property type="entry name" value="Bact_Sigma-Reg"/>
</dbReference>
<comment type="caution">
    <text evidence="9">The sequence shown here is derived from an EMBL/GenBank/DDBJ whole genome shotgun (WGS) entry which is preliminary data.</text>
</comment>
<dbReference type="CDD" id="cd16936">
    <property type="entry name" value="HATPase_RsbW-like"/>
    <property type="match status" value="1"/>
</dbReference>
<evidence type="ECO:0000256" key="4">
    <source>
        <dbReference type="ARBA" id="ARBA00022777"/>
    </source>
</evidence>
<dbReference type="Gene3D" id="3.60.40.10">
    <property type="entry name" value="PPM-type phosphatase domain"/>
    <property type="match status" value="1"/>
</dbReference>
<dbReference type="SUPFAM" id="SSF81606">
    <property type="entry name" value="PP2C-like"/>
    <property type="match status" value="1"/>
</dbReference>
<dbReference type="InterPro" id="IPR001932">
    <property type="entry name" value="PPM-type_phosphatase-like_dom"/>
</dbReference>
<dbReference type="SUPFAM" id="SSF55874">
    <property type="entry name" value="ATPase domain of HSP90 chaperone/DNA topoisomerase II/histidine kinase"/>
    <property type="match status" value="1"/>
</dbReference>
<keyword evidence="10" id="KW-1185">Reference proteome</keyword>
<evidence type="ECO:0000256" key="2">
    <source>
        <dbReference type="ARBA" id="ARBA00022553"/>
    </source>
</evidence>
<dbReference type="SUPFAM" id="SSF158472">
    <property type="entry name" value="HAMP domain-like"/>
    <property type="match status" value="1"/>
</dbReference>
<evidence type="ECO:0000256" key="7">
    <source>
        <dbReference type="SAM" id="Phobius"/>
    </source>
</evidence>
<keyword evidence="2" id="KW-0597">Phosphoprotein</keyword>
<evidence type="ECO:0000256" key="3">
    <source>
        <dbReference type="ARBA" id="ARBA00022679"/>
    </source>
</evidence>
<dbReference type="Pfam" id="PF00672">
    <property type="entry name" value="HAMP"/>
    <property type="match status" value="1"/>
</dbReference>
<accession>A0ABU8D1G0</accession>
<keyword evidence="7" id="KW-0472">Membrane</keyword>
<evidence type="ECO:0000256" key="6">
    <source>
        <dbReference type="SAM" id="Coils"/>
    </source>
</evidence>
<dbReference type="InterPro" id="IPR003594">
    <property type="entry name" value="HATPase_dom"/>
</dbReference>
<dbReference type="Gene3D" id="6.10.340.10">
    <property type="match status" value="1"/>
</dbReference>
<evidence type="ECO:0000313" key="9">
    <source>
        <dbReference type="EMBL" id="MEI2454861.1"/>
    </source>
</evidence>
<feature type="transmembrane region" description="Helical" evidence="7">
    <location>
        <begin position="12"/>
        <end position="34"/>
    </location>
</feature>
<dbReference type="PANTHER" id="PTHR43156:SF2">
    <property type="entry name" value="STAGE II SPORULATION PROTEIN E"/>
    <property type="match status" value="1"/>
</dbReference>
<reference evidence="9 10" key="1">
    <citation type="submission" date="2024-02" db="EMBL/GenBank/DDBJ databases">
        <title>Lysobacter Genome Sequencing and Mining.</title>
        <authorList>
            <person name="Bierman J."/>
            <person name="Walker M.C."/>
        </authorList>
    </citation>
    <scope>NUCLEOTIDE SEQUENCE [LARGE SCALE GENOMIC DNA]</scope>
    <source>
        <strain evidence="9 10">PB6250</strain>
    </source>
</reference>
<dbReference type="Proteomes" id="UP001387215">
    <property type="component" value="Unassembled WGS sequence"/>
</dbReference>
<gene>
    <name evidence="9" type="ORF">V2J18_09245</name>
</gene>
<sequence>MSWRDSLRTKLMLWFGLLVGVLLLLGFVAAFLIARQLIIAGAQERTRYEAAQTAARLHASMESVRITGASMIGIFDNLALDREATIKTLQALLDADASTVGGLIALEPGVLPDGAPMAYYVGVERRGVADRDLIALGYNVAQQPWYRRTLSADKPWWSEPYFNETAGGHWMTTLNLPLRGRHGARLGMVSLDVPIARWSDLVQPLHRIRGQRPALFAPGGTIALHADPKAALKTTLDGYIAVAGRSDLQDMSAARAQGRRFAFTHVLPTTGETRYSVLEPIADTGWALQVSMSHKPLLAELKRTIVRLALIAVLALLLCALLVRRMAARITTPLSDLTGSASHFADGEFDYPLHQTDRRDEVGVMARAFDNARGSIKRQMVEIQDMSTARQKLESELDIAREIQLAMLPGARVLGTDGWRLQANARLEPAKAVGGDFYSFFERDSHTLWFAIGDVSDKGVPAALFMARTMTVLEIAAGLGGSPEIALKEAAQRLLEGNDTCMFATVLCGLIDARSGEFALASAGHEPPALLGADGSARFIELPSGPPLGVAVAEHYPIWRGRLRSGDALVAYTDGVTEAFDAEQRPFGNERLLASLRGTAEPGTLCGNLVADVHRFAAGAAQSDDITVLSLHWSGGGDDASGMRAALHFLAPQDRARLPDVFASVEAALAEAGVERERIGDVRLIVEEVMCNAIDYGGQSGGHEVSLELGIGRDRVDLLFRDDGRPFDPLAQAPPDLDADVQDRPLGGLGLYLIRSLADEAAYAREGRYNVLRIVLLRPDAGE</sequence>
<keyword evidence="7" id="KW-0812">Transmembrane</keyword>
<feature type="coiled-coil region" evidence="6">
    <location>
        <begin position="376"/>
        <end position="403"/>
    </location>
</feature>
<dbReference type="SMART" id="SM00331">
    <property type="entry name" value="PP2C_SIG"/>
    <property type="match status" value="1"/>
</dbReference>
<keyword evidence="4" id="KW-0418">Kinase</keyword>
<dbReference type="Gene3D" id="3.30.450.20">
    <property type="entry name" value="PAS domain"/>
    <property type="match status" value="1"/>
</dbReference>
<comment type="subcellular location">
    <subcellularLocation>
        <location evidence="1">Membrane</location>
    </subcellularLocation>
</comment>
<organism evidence="9 10">
    <name type="scientific">Lysobacter firmicutimachus</name>
    <dbReference type="NCBI Taxonomy" id="1792846"/>
    <lineage>
        <taxon>Bacteria</taxon>
        <taxon>Pseudomonadati</taxon>
        <taxon>Pseudomonadota</taxon>
        <taxon>Gammaproteobacteria</taxon>
        <taxon>Lysobacterales</taxon>
        <taxon>Lysobacteraceae</taxon>
        <taxon>Lysobacter</taxon>
    </lineage>
</organism>
<name>A0ABU8D1G0_9GAMM</name>
<feature type="domain" description="HAMP" evidence="8">
    <location>
        <begin position="328"/>
        <end position="381"/>
    </location>
</feature>